<name>X0TKY8_9ZZZZ</name>
<accession>X0TKY8</accession>
<reference evidence="1" key="1">
    <citation type="journal article" date="2014" name="Front. Microbiol.">
        <title>High frequency of phylogenetically diverse reductive dehalogenase-homologous genes in deep subseafloor sedimentary metagenomes.</title>
        <authorList>
            <person name="Kawai M."/>
            <person name="Futagami T."/>
            <person name="Toyoda A."/>
            <person name="Takaki Y."/>
            <person name="Nishi S."/>
            <person name="Hori S."/>
            <person name="Arai W."/>
            <person name="Tsubouchi T."/>
            <person name="Morono Y."/>
            <person name="Uchiyama I."/>
            <person name="Ito T."/>
            <person name="Fujiyama A."/>
            <person name="Inagaki F."/>
            <person name="Takami H."/>
        </authorList>
    </citation>
    <scope>NUCLEOTIDE SEQUENCE</scope>
    <source>
        <strain evidence="1">Expedition CK06-06</strain>
    </source>
</reference>
<feature type="non-terminal residue" evidence="1">
    <location>
        <position position="46"/>
    </location>
</feature>
<evidence type="ECO:0000313" key="1">
    <source>
        <dbReference type="EMBL" id="GAF87931.1"/>
    </source>
</evidence>
<dbReference type="EMBL" id="BARS01012569">
    <property type="protein sequence ID" value="GAF87931.1"/>
    <property type="molecule type" value="Genomic_DNA"/>
</dbReference>
<gene>
    <name evidence="1" type="ORF">S01H1_22319</name>
</gene>
<proteinExistence type="predicted"/>
<comment type="caution">
    <text evidence="1">The sequence shown here is derived from an EMBL/GenBank/DDBJ whole genome shotgun (WGS) entry which is preliminary data.</text>
</comment>
<organism evidence="1">
    <name type="scientific">marine sediment metagenome</name>
    <dbReference type="NCBI Taxonomy" id="412755"/>
    <lineage>
        <taxon>unclassified sequences</taxon>
        <taxon>metagenomes</taxon>
        <taxon>ecological metagenomes</taxon>
    </lineage>
</organism>
<dbReference type="AlphaFoldDB" id="X0TKY8"/>
<protein>
    <submittedName>
        <fullName evidence="1">Uncharacterized protein</fullName>
    </submittedName>
</protein>
<sequence>MQKKLQVCYPNLRKIVGADDFVDQTQFGKSAFGGQISKSIALPTPI</sequence>